<dbReference type="InterPro" id="IPR016047">
    <property type="entry name" value="M23ase_b-sheet_dom"/>
</dbReference>
<dbReference type="EMBL" id="NIPO01000001">
    <property type="protein sequence ID" value="PJR03346.1"/>
    <property type="molecule type" value="Genomic_DNA"/>
</dbReference>
<dbReference type="GO" id="GO:0004222">
    <property type="term" value="F:metalloendopeptidase activity"/>
    <property type="evidence" value="ECO:0007669"/>
    <property type="project" value="TreeGrafter"/>
</dbReference>
<proteinExistence type="predicted"/>
<keyword evidence="7" id="KW-1185">Reference proteome</keyword>
<dbReference type="Pfam" id="PF01551">
    <property type="entry name" value="Peptidase_M23"/>
    <property type="match status" value="1"/>
</dbReference>
<protein>
    <recommendedName>
        <fullName evidence="5">M23ase beta-sheet core domain-containing protein</fullName>
    </recommendedName>
</protein>
<evidence type="ECO:0000256" key="1">
    <source>
        <dbReference type="ARBA" id="ARBA00022729"/>
    </source>
</evidence>
<dbReference type="SUPFAM" id="SSF51261">
    <property type="entry name" value="Duplicated hybrid motif"/>
    <property type="match status" value="1"/>
</dbReference>
<evidence type="ECO:0000256" key="2">
    <source>
        <dbReference type="SAM" id="Coils"/>
    </source>
</evidence>
<dbReference type="InterPro" id="IPR011055">
    <property type="entry name" value="Dup_hybrid_motif"/>
</dbReference>
<dbReference type="PANTHER" id="PTHR21666">
    <property type="entry name" value="PEPTIDASE-RELATED"/>
    <property type="match status" value="1"/>
</dbReference>
<evidence type="ECO:0000256" key="4">
    <source>
        <dbReference type="SAM" id="SignalP"/>
    </source>
</evidence>
<sequence>MQRIILFITLLLSVSLYAQQDYEAQQKKLESQKASILKEIKQFQSMLSSEKRKERDILSEITESNRKISLTNQLISTYKKELRVLADDIYTKTLESNKLKRELAVLKEDYAKTIRTSYKTRSEQSKILFVLSSDSFLQAYKRMQYIKQYAKYRKSQGEEIRKKSEDLEKIMQKLEVQKQKQQAALAEQQKEITALQQEKNKQNELMSLVRKDQKKYTSQINKKQQESRKIDQQIKVLIQKAIEEANRKAREKEGGSSTEKVSSGKFAMTPAEKALAASFSNNRGRLPWPVERGYISGRYGSQPHPSVPNITIENHGVDITTENQATVRAVFEGEVTEIQVLAGTRVVFVRHGDYISVYQNLSSVSVKQGQKVSTKQTIGTVAQNREGQSVLKFYLTQNNQFQNPQSWLSGK</sequence>
<dbReference type="PANTHER" id="PTHR21666:SF289">
    <property type="entry name" value="L-ALA--D-GLU ENDOPEPTIDASE"/>
    <property type="match status" value="1"/>
</dbReference>
<keyword evidence="1 4" id="KW-0732">Signal</keyword>
<dbReference type="Proteomes" id="UP000231960">
    <property type="component" value="Unassembled WGS sequence"/>
</dbReference>
<feature type="signal peptide" evidence="4">
    <location>
        <begin position="1"/>
        <end position="18"/>
    </location>
</feature>
<organism evidence="6 7">
    <name type="scientific">Avrilella dinanensis</name>
    <dbReference type="NCBI Taxonomy" id="2008672"/>
    <lineage>
        <taxon>Bacteria</taxon>
        <taxon>Pseudomonadati</taxon>
        <taxon>Bacteroidota</taxon>
        <taxon>Flavobacteriia</taxon>
        <taxon>Flavobacteriales</taxon>
        <taxon>Flavobacteriaceae</taxon>
        <taxon>Avrilella</taxon>
    </lineage>
</organism>
<dbReference type="Gene3D" id="6.10.250.3150">
    <property type="match status" value="1"/>
</dbReference>
<feature type="region of interest" description="Disordered" evidence="3">
    <location>
        <begin position="247"/>
        <end position="266"/>
    </location>
</feature>
<gene>
    <name evidence="6" type="ORF">CDL10_01630</name>
</gene>
<dbReference type="InterPro" id="IPR050570">
    <property type="entry name" value="Cell_wall_metabolism_enzyme"/>
</dbReference>
<evidence type="ECO:0000256" key="3">
    <source>
        <dbReference type="SAM" id="MobiDB-lite"/>
    </source>
</evidence>
<dbReference type="CDD" id="cd12797">
    <property type="entry name" value="M23_peptidase"/>
    <property type="match status" value="1"/>
</dbReference>
<reference evidence="6 7" key="1">
    <citation type="submission" date="2017-06" db="EMBL/GenBank/DDBJ databases">
        <title>Description of Avrilella dinanensis gen. nov. sp. nov.</title>
        <authorList>
            <person name="Leyer C."/>
            <person name="Sassi M."/>
            <person name="Minet J."/>
            <person name="Kayal S."/>
            <person name="Cattoir V."/>
        </authorList>
    </citation>
    <scope>NUCLEOTIDE SEQUENCE [LARGE SCALE GENOMIC DNA]</scope>
    <source>
        <strain evidence="6 7">UR159</strain>
    </source>
</reference>
<accession>A0A2M9R3A1</accession>
<feature type="coiled-coil region" evidence="2">
    <location>
        <begin position="157"/>
        <end position="240"/>
    </location>
</feature>
<feature type="domain" description="M23ase beta-sheet core" evidence="5">
    <location>
        <begin position="314"/>
        <end position="404"/>
    </location>
</feature>
<dbReference type="RefSeq" id="WP_100676914.1">
    <property type="nucleotide sequence ID" value="NZ_NIPO01000001.1"/>
</dbReference>
<keyword evidence="2" id="KW-0175">Coiled coil</keyword>
<comment type="caution">
    <text evidence="6">The sequence shown here is derived from an EMBL/GenBank/DDBJ whole genome shotgun (WGS) entry which is preliminary data.</text>
</comment>
<dbReference type="AlphaFoldDB" id="A0A2M9R3A1"/>
<dbReference type="Gene3D" id="2.70.70.10">
    <property type="entry name" value="Glucose Permease (Domain IIA)"/>
    <property type="match status" value="1"/>
</dbReference>
<name>A0A2M9R3A1_9FLAO</name>
<dbReference type="OrthoDB" id="9815884at2"/>
<evidence type="ECO:0000313" key="7">
    <source>
        <dbReference type="Proteomes" id="UP000231960"/>
    </source>
</evidence>
<evidence type="ECO:0000259" key="5">
    <source>
        <dbReference type="Pfam" id="PF01551"/>
    </source>
</evidence>
<evidence type="ECO:0000313" key="6">
    <source>
        <dbReference type="EMBL" id="PJR03346.1"/>
    </source>
</evidence>
<feature type="chain" id="PRO_5014948711" description="M23ase beta-sheet core domain-containing protein" evidence="4">
    <location>
        <begin position="19"/>
        <end position="411"/>
    </location>
</feature>